<dbReference type="Pfam" id="PF18911">
    <property type="entry name" value="PKD_4"/>
    <property type="match status" value="1"/>
</dbReference>
<name>A0ABS5D3V0_9FLAO</name>
<dbReference type="CDD" id="cd00146">
    <property type="entry name" value="PKD"/>
    <property type="match status" value="1"/>
</dbReference>
<keyword evidence="4" id="KW-1185">Reference proteome</keyword>
<dbReference type="SUPFAM" id="SSF75011">
    <property type="entry name" value="3-carboxy-cis,cis-mucoante lactonizing enzyme"/>
    <property type="match status" value="1"/>
</dbReference>
<dbReference type="NCBIfam" id="TIGR04131">
    <property type="entry name" value="Bac_Flav_CTERM"/>
    <property type="match status" value="1"/>
</dbReference>
<keyword evidence="1" id="KW-0732">Signal</keyword>
<proteinExistence type="predicted"/>
<dbReference type="SUPFAM" id="SSF49299">
    <property type="entry name" value="PKD domain"/>
    <property type="match status" value="1"/>
</dbReference>
<dbReference type="InterPro" id="IPR022409">
    <property type="entry name" value="PKD/Chitinase_dom"/>
</dbReference>
<evidence type="ECO:0000313" key="3">
    <source>
        <dbReference type="EMBL" id="MBQ0908698.1"/>
    </source>
</evidence>
<gene>
    <name evidence="3" type="ORF">KBJ98_08290</name>
</gene>
<dbReference type="Gene3D" id="2.60.40.10">
    <property type="entry name" value="Immunoglobulins"/>
    <property type="match status" value="2"/>
</dbReference>
<dbReference type="EMBL" id="JAGPXB010000006">
    <property type="protein sequence ID" value="MBQ0908698.1"/>
    <property type="molecule type" value="Genomic_DNA"/>
</dbReference>
<dbReference type="RefSeq" id="WP_210789417.1">
    <property type="nucleotide sequence ID" value="NZ_JAGPXB010000006.1"/>
</dbReference>
<dbReference type="InterPro" id="IPR000601">
    <property type="entry name" value="PKD_dom"/>
</dbReference>
<evidence type="ECO:0000259" key="2">
    <source>
        <dbReference type="PROSITE" id="PS50093"/>
    </source>
</evidence>
<accession>A0ABS5D3V0</accession>
<dbReference type="Proteomes" id="UP000679008">
    <property type="component" value="Unassembled WGS sequence"/>
</dbReference>
<feature type="signal peptide" evidence="1">
    <location>
        <begin position="1"/>
        <end position="18"/>
    </location>
</feature>
<sequence length="1274" mass="138575">MNKIFKVLLLLLSFDAVAQKEANIWYFGGKAGLDFNSGSPVALTDGQLNTLEGCASISTASGNLLFYTDGKNIYNKNHQIMNNGSGLLGHLSTSQSATIVPMPGSASLFYVFTLDAGGGTEGLRYSVIDMSLDGGLGSVTAKKNVLIYTPSCEKIAIVKHANDTDFWIITHGFDSNLFFSHLLTENGLSANAVISSSGIVVLKDSNGFNTMGYMKVSPNGTKLALCHQFLYSAELFDFDNASGLVSNPTVLLSDAGQLYGLEFSPNSEVLYVASQISRKLYQFDLKTFNIAESVKTISTLPYFIGALQLGPDGKIYIAAYEQAKLSVIEKPNTIGSACDLRIDSVDLAGRITKLGLPAFNQSYFFNSDIVVDNTCVDEVSQFKINSNQTLTTASWDFGDGTNSTEINPSHIYTTAGTYTVSVTATSTSGTTTKTKKVVIFEVPSATKPANIQVCDDDNDGIYSFNLESQMTSILNGQDPDLYQVTFYANATDYANKVALTTPNNYLNTTPYQRQTIYAEVANKSNTSCKSATSFDIVVFEKPLPNSASNITKTAVCDNTTVGTDTDGKVVFDLTQNANTVLNGQSAGQFLLSYYKDIALTQSISSPASYQNTNASETIYVKVINKDNASCFAVTSFKIEVLALPVITNVADLKQCDDDTDGFSVFNLEEAISKITSYSSNETVTFYSSLVGAENDINPILNTTSYSNQIVSNDAVFAKISNSNGCYRIARINLFVTTTQIPVNYAKSFTVCDDATLGTNTDGITSFDFSSVTSDIQNIFPTGQLLDIRYFRNLADALAEKNAIVDISNYRNIGYPTTQKIYIRVDSKINNDCLGLGSHITLNVERIPIVQALKVAKCDDDQDGKLAFDTSSLQSQILNGLTGVSVTYFDQNNNALPSPLPNPFITSTQKIKVIVTNTTAAACFYEGSIDFIVDDLPEAFAIPTSLTSICDDEVDPKLQDGKFAFDTSSFQNTILGAQTRMQVYYFDANNNQLPSPLPNPFFTTTQEVRVEVVNPMNPSCKAIVTIPFVINPLPTMELAGDELVCSDLPTFTKVIDAGLLDINQKNNFSYSWTKDGQPLGNAINYELTVNQKGIYRVTATNSFGCARTRTITVNASDKAKVEIAIKDLTTENSITVMASGAGDYVYALDQEFGNFQTSPIFDNVASGVHTVYVKDLNGCGTTVQEVAVLGIPKYFTPNADGYHDKWTAQGVNATFNSKTIIRVFDRYGKLIKQIDPKGEGWDGTFNGQPLPADDYWYDIQLEDGRVLKGHFALKR</sequence>
<dbReference type="PROSITE" id="PS50093">
    <property type="entry name" value="PKD"/>
    <property type="match status" value="1"/>
</dbReference>
<feature type="domain" description="PKD" evidence="2">
    <location>
        <begin position="395"/>
        <end position="446"/>
    </location>
</feature>
<dbReference type="Pfam" id="PF13585">
    <property type="entry name" value="CHU_C"/>
    <property type="match status" value="1"/>
</dbReference>
<dbReference type="SMART" id="SM00089">
    <property type="entry name" value="PKD"/>
    <property type="match status" value="1"/>
</dbReference>
<comment type="caution">
    <text evidence="3">The sequence shown here is derived from an EMBL/GenBank/DDBJ whole genome shotgun (WGS) entry which is preliminary data.</text>
</comment>
<evidence type="ECO:0000313" key="4">
    <source>
        <dbReference type="Proteomes" id="UP000679008"/>
    </source>
</evidence>
<dbReference type="InterPro" id="IPR013783">
    <property type="entry name" value="Ig-like_fold"/>
</dbReference>
<evidence type="ECO:0000256" key="1">
    <source>
        <dbReference type="SAM" id="SignalP"/>
    </source>
</evidence>
<organism evidence="3 4">
    <name type="scientific">Flavobacterium erciyesense</name>
    <dbReference type="NCBI Taxonomy" id="2825842"/>
    <lineage>
        <taxon>Bacteria</taxon>
        <taxon>Pseudomonadati</taxon>
        <taxon>Bacteroidota</taxon>
        <taxon>Flavobacteriia</taxon>
        <taxon>Flavobacteriales</taxon>
        <taxon>Flavobacteriaceae</taxon>
        <taxon>Flavobacterium</taxon>
    </lineage>
</organism>
<protein>
    <submittedName>
        <fullName evidence="3">T9SS type B sorting domain-containing protein</fullName>
    </submittedName>
</protein>
<reference evidence="3 4" key="1">
    <citation type="submission" date="2021-04" db="EMBL/GenBank/DDBJ databases">
        <title>Description of novel Flavobacterium sp. F-328.</title>
        <authorList>
            <person name="Saticioglu I.B."/>
        </authorList>
    </citation>
    <scope>NUCLEOTIDE SEQUENCE [LARGE SCALE GENOMIC DNA]</scope>
    <source>
        <strain evidence="3 4">F-328</strain>
    </source>
</reference>
<dbReference type="InterPro" id="IPR026341">
    <property type="entry name" value="T9SS_type_B"/>
</dbReference>
<dbReference type="InterPro" id="IPR035986">
    <property type="entry name" value="PKD_dom_sf"/>
</dbReference>
<feature type="chain" id="PRO_5047487516" evidence="1">
    <location>
        <begin position="19"/>
        <end position="1274"/>
    </location>
</feature>